<proteinExistence type="predicted"/>
<dbReference type="InterPro" id="IPR028185">
    <property type="entry name" value="Imm70"/>
</dbReference>
<dbReference type="EMBL" id="CP063361">
    <property type="protein sequence ID" value="UOD28196.1"/>
    <property type="molecule type" value="Genomic_DNA"/>
</dbReference>
<dbReference type="Proteomes" id="UP000831532">
    <property type="component" value="Chromosome"/>
</dbReference>
<gene>
    <name evidence="1" type="ORF">INH39_22395</name>
</gene>
<dbReference type="Pfam" id="PF15601">
    <property type="entry name" value="Imm70"/>
    <property type="match status" value="1"/>
</dbReference>
<dbReference type="RefSeq" id="WP_243489375.1">
    <property type="nucleotide sequence ID" value="NZ_CP063361.1"/>
</dbReference>
<reference evidence="1 2" key="1">
    <citation type="submission" date="2020-10" db="EMBL/GenBank/DDBJ databases">
        <title>Genome analysis of Massilia species.</title>
        <authorList>
            <person name="Jung D.-H."/>
        </authorList>
    </citation>
    <scope>NUCLEOTIDE SEQUENCE [LARGE SCALE GENOMIC DNA]</scope>
    <source>
        <strain evidence="2">sipir</strain>
    </source>
</reference>
<accession>A0ABY4A3Q4</accession>
<evidence type="ECO:0000313" key="2">
    <source>
        <dbReference type="Proteomes" id="UP000831532"/>
    </source>
</evidence>
<sequence length="144" mass="15515">MSIAFKQGSVITQIGPGGVLHSLLSTVAVHLENGRWGSNFPFIMHDLYQGSVSAKNADAAYLEMQKIKAGLASLSAAHVVWDIEDLVKRPPWGSVAGPHVTSMANYYVTSNGLNLVDEVIGNLESLREFGGTLDIISCEDVPRF</sequence>
<organism evidence="1 2">
    <name type="scientific">Massilia violaceinigra</name>
    <dbReference type="NCBI Taxonomy" id="2045208"/>
    <lineage>
        <taxon>Bacteria</taxon>
        <taxon>Pseudomonadati</taxon>
        <taxon>Pseudomonadota</taxon>
        <taxon>Betaproteobacteria</taxon>
        <taxon>Burkholderiales</taxon>
        <taxon>Oxalobacteraceae</taxon>
        <taxon>Telluria group</taxon>
        <taxon>Massilia</taxon>
    </lineage>
</organism>
<protein>
    <submittedName>
        <fullName evidence="1">Uncharacterized protein</fullName>
    </submittedName>
</protein>
<evidence type="ECO:0000313" key="1">
    <source>
        <dbReference type="EMBL" id="UOD28196.1"/>
    </source>
</evidence>
<keyword evidence="2" id="KW-1185">Reference proteome</keyword>
<name>A0ABY4A3Q4_9BURK</name>